<dbReference type="PANTHER" id="PTHR44329:SF288">
    <property type="entry name" value="MITOGEN-ACTIVATED PROTEIN KINASE KINASE KINASE 20"/>
    <property type="match status" value="1"/>
</dbReference>
<evidence type="ECO:0000313" key="7">
    <source>
        <dbReference type="Proteomes" id="UP000684084"/>
    </source>
</evidence>
<evidence type="ECO:0000256" key="2">
    <source>
        <dbReference type="ARBA" id="ARBA00022741"/>
    </source>
</evidence>
<evidence type="ECO:0000256" key="3">
    <source>
        <dbReference type="ARBA" id="ARBA00022777"/>
    </source>
</evidence>
<keyword evidence="2" id="KW-0547">Nucleotide-binding</keyword>
<evidence type="ECO:0000256" key="4">
    <source>
        <dbReference type="ARBA" id="ARBA00022840"/>
    </source>
</evidence>
<dbReference type="VEuPathDB" id="FungiDB:RhiirFUN_019970"/>
<dbReference type="InterPro" id="IPR051681">
    <property type="entry name" value="Ser/Thr_Kinases-Pseudokinases"/>
</dbReference>
<keyword evidence="4" id="KW-0067">ATP-binding</keyword>
<feature type="domain" description="Protein kinase" evidence="5">
    <location>
        <begin position="1"/>
        <end position="250"/>
    </location>
</feature>
<dbReference type="OrthoDB" id="2018507at2759"/>
<protein>
    <recommendedName>
        <fullName evidence="5">Protein kinase domain-containing protein</fullName>
    </recommendedName>
</protein>
<accession>A0A915ZE30</accession>
<dbReference type="Pfam" id="PF07714">
    <property type="entry name" value="PK_Tyr_Ser-Thr"/>
    <property type="match status" value="1"/>
</dbReference>
<proteinExistence type="predicted"/>
<comment type="caution">
    <text evidence="6">The sequence shown here is derived from an EMBL/GenBank/DDBJ whole genome shotgun (WGS) entry which is preliminary data.</text>
</comment>
<dbReference type="InterPro" id="IPR001245">
    <property type="entry name" value="Ser-Thr/Tyr_kinase_cat_dom"/>
</dbReference>
<keyword evidence="3" id="KW-0418">Kinase</keyword>
<dbReference type="Proteomes" id="UP000684084">
    <property type="component" value="Unassembled WGS sequence"/>
</dbReference>
<dbReference type="InterPro" id="IPR000719">
    <property type="entry name" value="Prot_kinase_dom"/>
</dbReference>
<dbReference type="PROSITE" id="PS50011">
    <property type="entry name" value="PROTEIN_KINASE_DOM"/>
    <property type="match status" value="1"/>
</dbReference>
<sequence length="250" mass="28468">MHIGGIKTIIRYGSQDLIHLKNISSEGVYAANWKNTSTIYVIKKFVDNKEVYLTRMADGHQNIIRLYGVTTLDGKEKYSLVLEYAEGGTLRSYLRNNTVPFNWENQLRFAKEIASVILWLHDFKEIIHGDLHSNNILIHKDSIKLADFGCSCLKESDDNTGALGSGVDHALRLLILNGLREDPIQNTNAIFVKLYEKCWEHEPDNRPNIRQVISELNSISPKNNNISITFTPEESEESVKTENLYLSDSD</sequence>
<organism evidence="6 7">
    <name type="scientific">Rhizophagus irregularis</name>
    <dbReference type="NCBI Taxonomy" id="588596"/>
    <lineage>
        <taxon>Eukaryota</taxon>
        <taxon>Fungi</taxon>
        <taxon>Fungi incertae sedis</taxon>
        <taxon>Mucoromycota</taxon>
        <taxon>Glomeromycotina</taxon>
        <taxon>Glomeromycetes</taxon>
        <taxon>Glomerales</taxon>
        <taxon>Glomeraceae</taxon>
        <taxon>Rhizophagus</taxon>
    </lineage>
</organism>
<dbReference type="GO" id="GO:0005524">
    <property type="term" value="F:ATP binding"/>
    <property type="evidence" value="ECO:0007669"/>
    <property type="project" value="UniProtKB-KW"/>
</dbReference>
<evidence type="ECO:0000313" key="6">
    <source>
        <dbReference type="EMBL" id="CAB5373263.1"/>
    </source>
</evidence>
<dbReference type="PANTHER" id="PTHR44329">
    <property type="entry name" value="SERINE/THREONINE-PROTEIN KINASE TNNI3K-RELATED"/>
    <property type="match status" value="1"/>
</dbReference>
<dbReference type="EMBL" id="CAGKOT010000031">
    <property type="protein sequence ID" value="CAB5373263.1"/>
    <property type="molecule type" value="Genomic_DNA"/>
</dbReference>
<evidence type="ECO:0000256" key="1">
    <source>
        <dbReference type="ARBA" id="ARBA00022679"/>
    </source>
</evidence>
<evidence type="ECO:0000259" key="5">
    <source>
        <dbReference type="PROSITE" id="PS50011"/>
    </source>
</evidence>
<name>A0A915ZE30_9GLOM</name>
<dbReference type="AlphaFoldDB" id="A0A915ZE30"/>
<dbReference type="GO" id="GO:0004674">
    <property type="term" value="F:protein serine/threonine kinase activity"/>
    <property type="evidence" value="ECO:0007669"/>
    <property type="project" value="TreeGrafter"/>
</dbReference>
<keyword evidence="1" id="KW-0808">Transferase</keyword>
<gene>
    <name evidence="6" type="ORF">CHRIB12_LOCUS13963</name>
</gene>
<reference evidence="6" key="1">
    <citation type="submission" date="2020-05" db="EMBL/GenBank/DDBJ databases">
        <authorList>
            <person name="Rincon C."/>
            <person name="Sanders R I."/>
            <person name="Robbins C."/>
            <person name="Chaturvedi A."/>
        </authorList>
    </citation>
    <scope>NUCLEOTIDE SEQUENCE</scope>
    <source>
        <strain evidence="6">CHB12</strain>
    </source>
</reference>